<evidence type="ECO:0000313" key="7">
    <source>
        <dbReference type="Proteomes" id="UP000486602"/>
    </source>
</evidence>
<dbReference type="PIRSF" id="PIRSF002741">
    <property type="entry name" value="MppA"/>
    <property type="match status" value="1"/>
</dbReference>
<dbReference type="Pfam" id="PF00496">
    <property type="entry name" value="SBP_bac_5"/>
    <property type="match status" value="1"/>
</dbReference>
<dbReference type="InterPro" id="IPR000914">
    <property type="entry name" value="SBP_5_dom"/>
</dbReference>
<accession>A0A7K3WNH6</accession>
<keyword evidence="4" id="KW-0732">Signal</keyword>
<feature type="domain" description="Solute-binding protein family 5" evidence="5">
    <location>
        <begin position="44"/>
        <end position="428"/>
    </location>
</feature>
<comment type="similarity">
    <text evidence="2">Belongs to the bacterial solute-binding protein 5 family.</text>
</comment>
<dbReference type="GO" id="GO:0030288">
    <property type="term" value="C:outer membrane-bounded periplasmic space"/>
    <property type="evidence" value="ECO:0007669"/>
    <property type="project" value="UniProtKB-ARBA"/>
</dbReference>
<reference evidence="6 7" key="1">
    <citation type="submission" date="2020-02" db="EMBL/GenBank/DDBJ databases">
        <title>Out from the shadows clarifying the taxonomy of the family Cryomorphaceae and related taxa by utilizing the GTDB taxonomic framework.</title>
        <authorList>
            <person name="Bowman J.P."/>
        </authorList>
    </citation>
    <scope>NUCLEOTIDE SEQUENCE [LARGE SCALE GENOMIC DNA]</scope>
    <source>
        <strain evidence="6 7">QSSC 1-22</strain>
    </source>
</reference>
<evidence type="ECO:0000313" key="6">
    <source>
        <dbReference type="EMBL" id="NEN23207.1"/>
    </source>
</evidence>
<dbReference type="GO" id="GO:1904680">
    <property type="term" value="F:peptide transmembrane transporter activity"/>
    <property type="evidence" value="ECO:0007669"/>
    <property type="project" value="TreeGrafter"/>
</dbReference>
<dbReference type="GO" id="GO:0043190">
    <property type="term" value="C:ATP-binding cassette (ABC) transporter complex"/>
    <property type="evidence" value="ECO:0007669"/>
    <property type="project" value="InterPro"/>
</dbReference>
<dbReference type="EMBL" id="JAAGVY010000009">
    <property type="protein sequence ID" value="NEN23207.1"/>
    <property type="molecule type" value="Genomic_DNA"/>
</dbReference>
<dbReference type="AlphaFoldDB" id="A0A7K3WNH6"/>
<keyword evidence="3" id="KW-0813">Transport</keyword>
<comment type="caution">
    <text evidence="6">The sequence shown here is derived from an EMBL/GenBank/DDBJ whole genome shotgun (WGS) entry which is preliminary data.</text>
</comment>
<dbReference type="InterPro" id="IPR039424">
    <property type="entry name" value="SBP_5"/>
</dbReference>
<dbReference type="Gene3D" id="3.40.190.10">
    <property type="entry name" value="Periplasmic binding protein-like II"/>
    <property type="match status" value="1"/>
</dbReference>
<dbReference type="GO" id="GO:0015833">
    <property type="term" value="P:peptide transport"/>
    <property type="evidence" value="ECO:0007669"/>
    <property type="project" value="TreeGrafter"/>
</dbReference>
<evidence type="ECO:0000259" key="5">
    <source>
        <dbReference type="Pfam" id="PF00496"/>
    </source>
</evidence>
<dbReference type="SUPFAM" id="SSF53850">
    <property type="entry name" value="Periplasmic binding protein-like II"/>
    <property type="match status" value="1"/>
</dbReference>
<dbReference type="Gene3D" id="3.90.76.10">
    <property type="entry name" value="Dipeptide-binding Protein, Domain 1"/>
    <property type="match status" value="1"/>
</dbReference>
<sequence length="513" mass="58528">MIFRYNESAGVSSLDPAYSRNLENIWVCNMLYNGLVEIDDSLNIRPAISDRWTIDSTGTVYRFHLRDDVFFHESEAFPNGEGRRVVAGDFVYSFNRILDRKLSSPGSWVFGAVATEKPFRAIGDSIVEIHLEKQFPPFLGLLGMKYCSVVPREAVEKYGDDFRKNPVGTGPFKFNFWIENTRLVMLKNENYYETDKEGNALPYLDAVSVSFIPDKSAAYLDLVKGNFDFMSGLHSSYADELITPDGELVEIYRDQFYLQKHPFLKTDYLGFMIDDSLAAGNPWLNVDLRKAVNYAINRVDMVRYLRNNVYTPGTAGFIPKGMPGYRANSGYSFNPDSVRACIERAGYGNGKKLPILTVSTTSDYVDLCEFVQHQVSQFGFEVKVDVLPASVHRELTARGDVEFFRKSWLADYPDDENFMALFYSPNKSPKGPNYTHFSDPRFDKLYLDALATTNQQERNTLYAQMDSLMMTEAPIVPLYYDVVMRFVSKKVCGLDQSPISVLDLRHVKIELEE</sequence>
<dbReference type="CDD" id="cd00995">
    <property type="entry name" value="PBP2_NikA_DppA_OppA_like"/>
    <property type="match status" value="1"/>
</dbReference>
<comment type="subcellular location">
    <subcellularLocation>
        <location evidence="1">Cell envelope</location>
    </subcellularLocation>
</comment>
<keyword evidence="7" id="KW-1185">Reference proteome</keyword>
<evidence type="ECO:0000256" key="4">
    <source>
        <dbReference type="ARBA" id="ARBA00022729"/>
    </source>
</evidence>
<organism evidence="6 7">
    <name type="scientific">Cryomorpha ignava</name>
    <dbReference type="NCBI Taxonomy" id="101383"/>
    <lineage>
        <taxon>Bacteria</taxon>
        <taxon>Pseudomonadati</taxon>
        <taxon>Bacteroidota</taxon>
        <taxon>Flavobacteriia</taxon>
        <taxon>Flavobacteriales</taxon>
        <taxon>Cryomorphaceae</taxon>
        <taxon>Cryomorpha</taxon>
    </lineage>
</organism>
<dbReference type="PANTHER" id="PTHR30290:SF10">
    <property type="entry name" value="PERIPLASMIC OLIGOPEPTIDE-BINDING PROTEIN-RELATED"/>
    <property type="match status" value="1"/>
</dbReference>
<gene>
    <name evidence="6" type="ORF">G3O08_06805</name>
</gene>
<name>A0A7K3WNH6_9FLAO</name>
<proteinExistence type="inferred from homology"/>
<evidence type="ECO:0000256" key="2">
    <source>
        <dbReference type="ARBA" id="ARBA00005695"/>
    </source>
</evidence>
<dbReference type="Proteomes" id="UP000486602">
    <property type="component" value="Unassembled WGS sequence"/>
</dbReference>
<dbReference type="PANTHER" id="PTHR30290">
    <property type="entry name" value="PERIPLASMIC BINDING COMPONENT OF ABC TRANSPORTER"/>
    <property type="match status" value="1"/>
</dbReference>
<dbReference type="Gene3D" id="3.10.105.10">
    <property type="entry name" value="Dipeptide-binding Protein, Domain 3"/>
    <property type="match status" value="1"/>
</dbReference>
<evidence type="ECO:0000256" key="3">
    <source>
        <dbReference type="ARBA" id="ARBA00022448"/>
    </source>
</evidence>
<dbReference type="InterPro" id="IPR030678">
    <property type="entry name" value="Peptide/Ni-bd"/>
</dbReference>
<evidence type="ECO:0000256" key="1">
    <source>
        <dbReference type="ARBA" id="ARBA00004196"/>
    </source>
</evidence>
<protein>
    <submittedName>
        <fullName evidence="6">ABC transporter substrate-binding protein</fullName>
    </submittedName>
</protein>